<evidence type="ECO:0000313" key="2">
    <source>
        <dbReference type="Proteomes" id="UP000247078"/>
    </source>
</evidence>
<protein>
    <submittedName>
        <fullName evidence="1">Uncharacterized protein</fullName>
    </submittedName>
</protein>
<gene>
    <name evidence="1" type="ORF">DET56_109258</name>
</gene>
<sequence>MSPSEIEVGKTYHNGKGKARKVILIGNHYKGDADLYYQPAYSSIWLPMTLKGFAKWAKGVGRESIPKEDTKDEQQ</sequence>
<evidence type="ECO:0000313" key="1">
    <source>
        <dbReference type="EMBL" id="PWW37372.1"/>
    </source>
</evidence>
<dbReference type="Proteomes" id="UP000247078">
    <property type="component" value="Unassembled WGS sequence"/>
</dbReference>
<dbReference type="RefSeq" id="WP_110000789.1">
    <property type="nucleotide sequence ID" value="NZ_QGTZ01000009.1"/>
</dbReference>
<name>A0A855XWA1_9BACL</name>
<comment type="caution">
    <text evidence="1">The sequence shown here is derived from an EMBL/GenBank/DDBJ whole genome shotgun (WGS) entry which is preliminary data.</text>
</comment>
<reference evidence="1 2" key="1">
    <citation type="submission" date="2018-05" db="EMBL/GenBank/DDBJ databases">
        <title>Freshwater and sediment microbial communities from various areas in North America, analyzing microbe dynamics in response to fracking.</title>
        <authorList>
            <person name="Lamendella R."/>
        </authorList>
    </citation>
    <scope>NUCLEOTIDE SEQUENCE [LARGE SCALE GENOMIC DNA]</scope>
    <source>
        <strain evidence="1 2">DB-3</strain>
    </source>
</reference>
<proteinExistence type="predicted"/>
<organism evidence="1 2">
    <name type="scientific">Paenibacillus pabuli</name>
    <dbReference type="NCBI Taxonomy" id="1472"/>
    <lineage>
        <taxon>Bacteria</taxon>
        <taxon>Bacillati</taxon>
        <taxon>Bacillota</taxon>
        <taxon>Bacilli</taxon>
        <taxon>Bacillales</taxon>
        <taxon>Paenibacillaceae</taxon>
        <taxon>Paenibacillus</taxon>
    </lineage>
</organism>
<accession>A0A855XWA1</accession>
<dbReference type="EMBL" id="QGTZ01000009">
    <property type="protein sequence ID" value="PWW37372.1"/>
    <property type="molecule type" value="Genomic_DNA"/>
</dbReference>
<dbReference type="AlphaFoldDB" id="A0A855XWA1"/>